<dbReference type="PANTHER" id="PTHR24419:SF18">
    <property type="entry name" value="SERINE_THREONINE-PROTEIN KINASE HASPIN"/>
    <property type="match status" value="1"/>
</dbReference>
<keyword evidence="1" id="KW-1185">Reference proteome</keyword>
<proteinExistence type="predicted"/>
<dbReference type="Gene3D" id="3.30.200.20">
    <property type="entry name" value="Phosphorylase Kinase, domain 1"/>
    <property type="match status" value="1"/>
</dbReference>
<protein>
    <submittedName>
        <fullName evidence="2">Non-specific serine/threonine protein kinase</fullName>
    </submittedName>
</protein>
<dbReference type="GO" id="GO:0005634">
    <property type="term" value="C:nucleus"/>
    <property type="evidence" value="ECO:0007669"/>
    <property type="project" value="TreeGrafter"/>
</dbReference>
<sequence>MIEATKCIREVQINKILKHLGDINSKNYCDNFLPAIKSTILKGCYPQILIEIWEEYKRKFENDEERQSINNHPTEYSNENQFYLALQFVLGGEELQNVKLENVNQALSIFCQTALALAVFEKQLNGEHRDLHNSNILLSPTDETTILFKIDGKEIIVKKGAVTFKNLECLVNQGNTAHWKCYNDMKKVLIETGDAKDSDEIWKRSNLKTNLIWLHYVSKELARKFGKKYNILNFMKIDKSCNSCSAYTSSANFKALCKKLE</sequence>
<dbReference type="GO" id="GO:0035556">
    <property type="term" value="P:intracellular signal transduction"/>
    <property type="evidence" value="ECO:0007669"/>
    <property type="project" value="TreeGrafter"/>
</dbReference>
<dbReference type="Pfam" id="PF12330">
    <property type="entry name" value="Haspin_kinase"/>
    <property type="match status" value="1"/>
</dbReference>
<name>A0A914QVB4_9BILA</name>
<evidence type="ECO:0000313" key="2">
    <source>
        <dbReference type="WBParaSite" id="PDA_v2.g7689.t1"/>
    </source>
</evidence>
<dbReference type="GO" id="GO:0000278">
    <property type="term" value="P:mitotic cell cycle"/>
    <property type="evidence" value="ECO:0007669"/>
    <property type="project" value="TreeGrafter"/>
</dbReference>
<accession>A0A914QVB4</accession>
<dbReference type="SUPFAM" id="SSF56112">
    <property type="entry name" value="Protein kinase-like (PK-like)"/>
    <property type="match status" value="1"/>
</dbReference>
<dbReference type="Gene3D" id="1.10.510.10">
    <property type="entry name" value="Transferase(Phosphotransferase) domain 1"/>
    <property type="match status" value="1"/>
</dbReference>
<dbReference type="GO" id="GO:0005737">
    <property type="term" value="C:cytoplasm"/>
    <property type="evidence" value="ECO:0007669"/>
    <property type="project" value="TreeGrafter"/>
</dbReference>
<dbReference type="Proteomes" id="UP000887578">
    <property type="component" value="Unplaced"/>
</dbReference>
<dbReference type="InterPro" id="IPR011009">
    <property type="entry name" value="Kinase-like_dom_sf"/>
</dbReference>
<evidence type="ECO:0000313" key="1">
    <source>
        <dbReference type="Proteomes" id="UP000887578"/>
    </source>
</evidence>
<organism evidence="1 2">
    <name type="scientific">Panagrolaimus davidi</name>
    <dbReference type="NCBI Taxonomy" id="227884"/>
    <lineage>
        <taxon>Eukaryota</taxon>
        <taxon>Metazoa</taxon>
        <taxon>Ecdysozoa</taxon>
        <taxon>Nematoda</taxon>
        <taxon>Chromadorea</taxon>
        <taxon>Rhabditida</taxon>
        <taxon>Tylenchina</taxon>
        <taxon>Panagrolaimomorpha</taxon>
        <taxon>Panagrolaimoidea</taxon>
        <taxon>Panagrolaimidae</taxon>
        <taxon>Panagrolaimus</taxon>
    </lineage>
</organism>
<dbReference type="AlphaFoldDB" id="A0A914QVB4"/>
<dbReference type="PANTHER" id="PTHR24419">
    <property type="entry name" value="INTERLEUKIN-1 RECEPTOR-ASSOCIATED KINASE"/>
    <property type="match status" value="1"/>
</dbReference>
<dbReference type="GO" id="GO:0072354">
    <property type="term" value="F:histone H3T3 kinase activity"/>
    <property type="evidence" value="ECO:0007669"/>
    <property type="project" value="TreeGrafter"/>
</dbReference>
<reference evidence="2" key="1">
    <citation type="submission" date="2022-11" db="UniProtKB">
        <authorList>
            <consortium name="WormBaseParasite"/>
        </authorList>
    </citation>
    <scope>IDENTIFICATION</scope>
</reference>
<dbReference type="WBParaSite" id="PDA_v2.g7689.t1">
    <property type="protein sequence ID" value="PDA_v2.g7689.t1"/>
    <property type="gene ID" value="PDA_v2.g7689"/>
</dbReference>